<name>A0A378UX38_MYCFO</name>
<evidence type="ECO:0000313" key="3">
    <source>
        <dbReference type="Proteomes" id="UP000255389"/>
    </source>
</evidence>
<dbReference type="AlphaFoldDB" id="A0A378UX38"/>
<accession>A0A378UX38</accession>
<feature type="chain" id="PRO_5016755823" description="Lipoprotein" evidence="1">
    <location>
        <begin position="26"/>
        <end position="322"/>
    </location>
</feature>
<evidence type="ECO:0000256" key="1">
    <source>
        <dbReference type="SAM" id="SignalP"/>
    </source>
</evidence>
<keyword evidence="1" id="KW-0732">Signal</keyword>
<evidence type="ECO:0008006" key="4">
    <source>
        <dbReference type="Google" id="ProtNLM"/>
    </source>
</evidence>
<sequence length="322" mass="34487">MFTKARIVIAMGILALSLGGCTPSAPDIPKDLSPNEVEALTASDNGKSFLKQISVYHWDDQGAAAAELFAWVPEWAGSSDPNRQETAGQTAYTIAEFLSAESAALLNIETDRTIGDVNPILVSAYTDAIIPYLGQAVSNDSDAKGFKPLDPLDSSMRKTYSMLNVLNSDETSSSKLGQAVFDLIERNRKSLTVELTPGTDASEAAKASVLEVARLVGLASAIGIRPPDAEPLSFDIGVEQTEIDYLLARTSVSGPNNDITSQFFTSDGSLKPPGVVRTQLGEAGWEQYSGMLSRYLSRSKGQKEISNSFAHTAETIAKENNR</sequence>
<proteinExistence type="predicted"/>
<dbReference type="PROSITE" id="PS51257">
    <property type="entry name" value="PROKAR_LIPOPROTEIN"/>
    <property type="match status" value="1"/>
</dbReference>
<feature type="signal peptide" evidence="1">
    <location>
        <begin position="1"/>
        <end position="25"/>
    </location>
</feature>
<dbReference type="EMBL" id="UGQY01000004">
    <property type="protein sequence ID" value="SUA02703.1"/>
    <property type="molecule type" value="Genomic_DNA"/>
</dbReference>
<gene>
    <name evidence="2" type="ORF">NCTC1542_04173</name>
</gene>
<reference evidence="2 3" key="1">
    <citation type="submission" date="2018-06" db="EMBL/GenBank/DDBJ databases">
        <authorList>
            <consortium name="Pathogen Informatics"/>
            <person name="Doyle S."/>
        </authorList>
    </citation>
    <scope>NUCLEOTIDE SEQUENCE [LARGE SCALE GENOMIC DNA]</scope>
    <source>
        <strain evidence="2 3">NCTC1542</strain>
    </source>
</reference>
<protein>
    <recommendedName>
        <fullName evidence="4">Lipoprotein</fullName>
    </recommendedName>
</protein>
<dbReference type="Proteomes" id="UP000255389">
    <property type="component" value="Unassembled WGS sequence"/>
</dbReference>
<evidence type="ECO:0000313" key="2">
    <source>
        <dbReference type="EMBL" id="SUA02703.1"/>
    </source>
</evidence>
<organism evidence="2 3">
    <name type="scientific">Mycolicibacterium fortuitum</name>
    <name type="common">Mycobacterium fortuitum</name>
    <dbReference type="NCBI Taxonomy" id="1766"/>
    <lineage>
        <taxon>Bacteria</taxon>
        <taxon>Bacillati</taxon>
        <taxon>Actinomycetota</taxon>
        <taxon>Actinomycetes</taxon>
        <taxon>Mycobacteriales</taxon>
        <taxon>Mycobacteriaceae</taxon>
        <taxon>Mycolicibacterium</taxon>
    </lineage>
</organism>